<comment type="caution">
    <text evidence="1">The sequence shown here is derived from an EMBL/GenBank/DDBJ whole genome shotgun (WGS) entry which is preliminary data.</text>
</comment>
<evidence type="ECO:0000313" key="2">
    <source>
        <dbReference type="Proteomes" id="UP000019063"/>
    </source>
</evidence>
<protein>
    <submittedName>
        <fullName evidence="1">Uncharacterized protein</fullName>
    </submittedName>
</protein>
<accession>W4HEQ8</accession>
<reference evidence="1 2" key="1">
    <citation type="journal article" date="2014" name="Antonie Van Leeuwenhoek">
        <title>Roseivivax atlanticus sp. nov., isolated from surface seawater of the Atlantic Ocean.</title>
        <authorList>
            <person name="Li G."/>
            <person name="Lai Q."/>
            <person name="Liu X."/>
            <person name="Sun F."/>
            <person name="Shao Z."/>
        </authorList>
    </citation>
    <scope>NUCLEOTIDE SEQUENCE [LARGE SCALE GENOMIC DNA]</scope>
    <source>
        <strain evidence="1 2">22II-s10s</strain>
    </source>
</reference>
<organism evidence="1 2">
    <name type="scientific">Roseivivax marinus</name>
    <dbReference type="NCBI Taxonomy" id="1379903"/>
    <lineage>
        <taxon>Bacteria</taxon>
        <taxon>Pseudomonadati</taxon>
        <taxon>Pseudomonadota</taxon>
        <taxon>Alphaproteobacteria</taxon>
        <taxon>Rhodobacterales</taxon>
        <taxon>Roseobacteraceae</taxon>
        <taxon>Roseivivax</taxon>
    </lineage>
</organism>
<gene>
    <name evidence="1" type="ORF">ATO8_18635</name>
</gene>
<sequence>MPEFGQNLAARAEATKRALVNVIDRHVEEVARGRDYNDAAALAGYAASTVSGWAAEAQAFVGWRDQVWLTAYAMLSEVEAGTRPIPSEAELLAALPDINWPA</sequence>
<dbReference type="RefSeq" id="WP_043846756.1">
    <property type="nucleotide sequence ID" value="NZ_AQQW01000015.1"/>
</dbReference>
<evidence type="ECO:0000313" key="1">
    <source>
        <dbReference type="EMBL" id="ETW11199.1"/>
    </source>
</evidence>
<name>W4HEQ8_9RHOB</name>
<dbReference type="EMBL" id="AQQW01000015">
    <property type="protein sequence ID" value="ETW11199.1"/>
    <property type="molecule type" value="Genomic_DNA"/>
</dbReference>
<keyword evidence="2" id="KW-1185">Reference proteome</keyword>
<dbReference type="Proteomes" id="UP000019063">
    <property type="component" value="Unassembled WGS sequence"/>
</dbReference>
<dbReference type="STRING" id="1379903.ATO8_18635"/>
<dbReference type="eggNOG" id="ENOG5033AY0">
    <property type="taxonomic scope" value="Bacteria"/>
</dbReference>
<proteinExistence type="predicted"/>
<dbReference type="AlphaFoldDB" id="W4HEQ8"/>